<gene>
    <name evidence="8" type="ordered locus">RB2501_07040</name>
</gene>
<keyword evidence="6 7" id="KW-0472">Membrane</keyword>
<evidence type="ECO:0000313" key="8">
    <source>
        <dbReference type="EMBL" id="EAR16636.1"/>
    </source>
</evidence>
<dbReference type="HOGENOM" id="CLU_1783423_0_0_10"/>
<accession>A4CI78</accession>
<dbReference type="InterPro" id="IPR051907">
    <property type="entry name" value="DoxX-like_oxidoreductase"/>
</dbReference>
<dbReference type="PANTHER" id="PTHR33452">
    <property type="entry name" value="OXIDOREDUCTASE CATD-RELATED"/>
    <property type="match status" value="1"/>
</dbReference>
<evidence type="ECO:0000256" key="4">
    <source>
        <dbReference type="ARBA" id="ARBA00022692"/>
    </source>
</evidence>
<evidence type="ECO:0000256" key="1">
    <source>
        <dbReference type="ARBA" id="ARBA00004651"/>
    </source>
</evidence>
<proteinExistence type="inferred from homology"/>
<feature type="transmembrane region" description="Helical" evidence="7">
    <location>
        <begin position="83"/>
        <end position="102"/>
    </location>
</feature>
<dbReference type="AlphaFoldDB" id="A4CI78"/>
<feature type="transmembrane region" description="Helical" evidence="7">
    <location>
        <begin position="57"/>
        <end position="77"/>
    </location>
</feature>
<dbReference type="GO" id="GO:0005886">
    <property type="term" value="C:plasma membrane"/>
    <property type="evidence" value="ECO:0007669"/>
    <property type="project" value="UniProtKB-SubCell"/>
</dbReference>
<dbReference type="PANTHER" id="PTHR33452:SF1">
    <property type="entry name" value="INNER MEMBRANE PROTEIN YPHA-RELATED"/>
    <property type="match status" value="1"/>
</dbReference>
<evidence type="ECO:0000256" key="3">
    <source>
        <dbReference type="ARBA" id="ARBA00022475"/>
    </source>
</evidence>
<evidence type="ECO:0008006" key="10">
    <source>
        <dbReference type="Google" id="ProtNLM"/>
    </source>
</evidence>
<protein>
    <recommendedName>
        <fullName evidence="10">DoxX family protein</fullName>
    </recommendedName>
</protein>
<name>A4CI78_ROBBH</name>
<evidence type="ECO:0000256" key="7">
    <source>
        <dbReference type="SAM" id="Phobius"/>
    </source>
</evidence>
<sequence length="140" mass="15822">MGTIKTWDKWADAHSYYGLDVLRVALGVFLFVKGVSFMSNLDLFMSMMRPYQDLPGSWIILHYVAAAHFVGGFFIIIGLLTRWAVGFQIPILFGAIMTNFLGEMIPANLITAIIVLLVCVFFFVYGSGRFSLDAYLKKYQ</sequence>
<keyword evidence="9" id="KW-1185">Reference proteome</keyword>
<feature type="transmembrane region" description="Helical" evidence="7">
    <location>
        <begin position="24"/>
        <end position="45"/>
    </location>
</feature>
<feature type="transmembrane region" description="Helical" evidence="7">
    <location>
        <begin position="109"/>
        <end position="128"/>
    </location>
</feature>
<dbReference type="InterPro" id="IPR032808">
    <property type="entry name" value="DoxX"/>
</dbReference>
<comment type="similarity">
    <text evidence="2">Belongs to the DoxX family.</text>
</comment>
<dbReference type="OrthoDB" id="680764at2"/>
<keyword evidence="4 7" id="KW-0812">Transmembrane</keyword>
<dbReference type="Proteomes" id="UP000009049">
    <property type="component" value="Chromosome"/>
</dbReference>
<dbReference type="KEGG" id="rbi:RB2501_07040"/>
<comment type="subcellular location">
    <subcellularLocation>
        <location evidence="1">Cell membrane</location>
        <topology evidence="1">Multi-pass membrane protein</topology>
    </subcellularLocation>
</comment>
<organism evidence="8 9">
    <name type="scientific">Robiginitalea biformata (strain ATCC BAA-864 / DSM 15991 / KCTC 12146 / HTCC2501)</name>
    <dbReference type="NCBI Taxonomy" id="313596"/>
    <lineage>
        <taxon>Bacteria</taxon>
        <taxon>Pseudomonadati</taxon>
        <taxon>Bacteroidota</taxon>
        <taxon>Flavobacteriia</taxon>
        <taxon>Flavobacteriales</taxon>
        <taxon>Flavobacteriaceae</taxon>
        <taxon>Robiginitalea</taxon>
    </lineage>
</organism>
<dbReference type="eggNOG" id="COG2259">
    <property type="taxonomic scope" value="Bacteria"/>
</dbReference>
<dbReference type="RefSeq" id="WP_015753393.1">
    <property type="nucleotide sequence ID" value="NC_013222.1"/>
</dbReference>
<dbReference type="EMBL" id="CP001712">
    <property type="protein sequence ID" value="EAR16636.1"/>
    <property type="molecule type" value="Genomic_DNA"/>
</dbReference>
<keyword evidence="3" id="KW-1003">Cell membrane</keyword>
<dbReference type="Pfam" id="PF07681">
    <property type="entry name" value="DoxX"/>
    <property type="match status" value="1"/>
</dbReference>
<keyword evidence="5 7" id="KW-1133">Transmembrane helix</keyword>
<evidence type="ECO:0000256" key="5">
    <source>
        <dbReference type="ARBA" id="ARBA00022989"/>
    </source>
</evidence>
<reference evidence="8 9" key="1">
    <citation type="journal article" date="2009" name="J. Bacteriol.">
        <title>Complete genome sequence of Robiginitalea biformata HTCC2501.</title>
        <authorList>
            <person name="Oh H.M."/>
            <person name="Giovannoni S.J."/>
            <person name="Lee K."/>
            <person name="Ferriera S."/>
            <person name="Johnson J."/>
            <person name="Cho J.C."/>
        </authorList>
    </citation>
    <scope>NUCLEOTIDE SEQUENCE [LARGE SCALE GENOMIC DNA]</scope>
    <source>
        <strain evidence="9">ATCC BAA-864 / HTCC2501 / KCTC 12146</strain>
    </source>
</reference>
<evidence type="ECO:0000256" key="2">
    <source>
        <dbReference type="ARBA" id="ARBA00006679"/>
    </source>
</evidence>
<evidence type="ECO:0000313" key="9">
    <source>
        <dbReference type="Proteomes" id="UP000009049"/>
    </source>
</evidence>
<evidence type="ECO:0000256" key="6">
    <source>
        <dbReference type="ARBA" id="ARBA00023136"/>
    </source>
</evidence>
<dbReference type="STRING" id="313596.RB2501_07040"/>